<reference evidence="2 3" key="1">
    <citation type="journal article" date="2024" name="Nat. Commun.">
        <title>Phylogenomics reveals the evolutionary origins of lichenization in chlorophyte algae.</title>
        <authorList>
            <person name="Puginier C."/>
            <person name="Libourel C."/>
            <person name="Otte J."/>
            <person name="Skaloud P."/>
            <person name="Haon M."/>
            <person name="Grisel S."/>
            <person name="Petersen M."/>
            <person name="Berrin J.G."/>
            <person name="Delaux P.M."/>
            <person name="Dal Grande F."/>
            <person name="Keller J."/>
        </authorList>
    </citation>
    <scope>NUCLEOTIDE SEQUENCE [LARGE SCALE GENOMIC DNA]</scope>
    <source>
        <strain evidence="2 3">SAG 2043</strain>
    </source>
</reference>
<organism evidence="2 3">
    <name type="scientific">[Myrmecia] bisecta</name>
    <dbReference type="NCBI Taxonomy" id="41462"/>
    <lineage>
        <taxon>Eukaryota</taxon>
        <taxon>Viridiplantae</taxon>
        <taxon>Chlorophyta</taxon>
        <taxon>core chlorophytes</taxon>
        <taxon>Trebouxiophyceae</taxon>
        <taxon>Trebouxiales</taxon>
        <taxon>Trebouxiaceae</taxon>
        <taxon>Myrmecia</taxon>
    </lineage>
</organism>
<feature type="coiled-coil region" evidence="1">
    <location>
        <begin position="62"/>
        <end position="96"/>
    </location>
</feature>
<evidence type="ECO:0000256" key="1">
    <source>
        <dbReference type="SAM" id="Coils"/>
    </source>
</evidence>
<comment type="caution">
    <text evidence="2">The sequence shown here is derived from an EMBL/GenBank/DDBJ whole genome shotgun (WGS) entry which is preliminary data.</text>
</comment>
<protein>
    <submittedName>
        <fullName evidence="2">Uncharacterized protein</fullName>
    </submittedName>
</protein>
<evidence type="ECO:0000313" key="3">
    <source>
        <dbReference type="Proteomes" id="UP001489004"/>
    </source>
</evidence>
<sequence>MPGRNQGGSSGSRDSLRRQLHQLQEPAAVQKVATETFRTGFARLWKPVLSLECRYGAASSKAQRSRARVSQLTEALQQHQRQLAAAKKAAQQCQQALAADADCHKASWAAFTALQHKSVDCEDEEQLLKYDRELQLLNRQTVAYLKLKQRRAAELRNARQHCEAMALGLQEGQDKLQVAKAGMEQVITSTKQSQQWVLEEQRAVQHALLEYVRMHQVYF</sequence>
<dbReference type="EMBL" id="JALJOR010000011">
    <property type="protein sequence ID" value="KAK9808819.1"/>
    <property type="molecule type" value="Genomic_DNA"/>
</dbReference>
<keyword evidence="1" id="KW-0175">Coiled coil</keyword>
<accession>A0AAW1PL56</accession>
<keyword evidence="3" id="KW-1185">Reference proteome</keyword>
<proteinExistence type="predicted"/>
<evidence type="ECO:0000313" key="2">
    <source>
        <dbReference type="EMBL" id="KAK9808819.1"/>
    </source>
</evidence>
<name>A0AAW1PL56_9CHLO</name>
<dbReference type="AlphaFoldDB" id="A0AAW1PL56"/>
<gene>
    <name evidence="2" type="ORF">WJX72_004218</name>
</gene>
<dbReference type="Proteomes" id="UP001489004">
    <property type="component" value="Unassembled WGS sequence"/>
</dbReference>